<dbReference type="PANTHER" id="PTHR43421:SF1">
    <property type="entry name" value="METALLOPROTEASE PMBA"/>
    <property type="match status" value="1"/>
</dbReference>
<name>A0A3S9SZQ3_9FIRM</name>
<organism evidence="5 6">
    <name type="scientific">Anoxybacter fermentans</name>
    <dbReference type="NCBI Taxonomy" id="1323375"/>
    <lineage>
        <taxon>Bacteria</taxon>
        <taxon>Bacillati</taxon>
        <taxon>Bacillota</taxon>
        <taxon>Clostridia</taxon>
        <taxon>Halanaerobiales</taxon>
        <taxon>Anoxybacter</taxon>
    </lineage>
</organism>
<dbReference type="AlphaFoldDB" id="A0A3S9SZQ3"/>
<evidence type="ECO:0000259" key="3">
    <source>
        <dbReference type="Pfam" id="PF19289"/>
    </source>
</evidence>
<dbReference type="EMBL" id="CP016379">
    <property type="protein sequence ID" value="AZR73730.1"/>
    <property type="molecule type" value="Genomic_DNA"/>
</dbReference>
<dbReference type="Pfam" id="PF19289">
    <property type="entry name" value="PmbA_TldD_3rd"/>
    <property type="match status" value="1"/>
</dbReference>
<dbReference type="GO" id="GO:0006508">
    <property type="term" value="P:proteolysis"/>
    <property type="evidence" value="ECO:0007669"/>
    <property type="project" value="InterPro"/>
</dbReference>
<reference evidence="5 6" key="1">
    <citation type="submission" date="2016-07" db="EMBL/GenBank/DDBJ databases">
        <title>Genome and transcriptome analysis of iron-reducing fermentative bacteria Anoxybacter fermentans.</title>
        <authorList>
            <person name="Zeng X."/>
            <person name="Shao Z."/>
        </authorList>
    </citation>
    <scope>NUCLEOTIDE SEQUENCE [LARGE SCALE GENOMIC DNA]</scope>
    <source>
        <strain evidence="5 6">DY22613</strain>
    </source>
</reference>
<feature type="domain" description="Metalloprotease TldD/E C-terminal" evidence="3">
    <location>
        <begin position="223"/>
        <end position="445"/>
    </location>
</feature>
<dbReference type="InterPro" id="IPR002510">
    <property type="entry name" value="Metalloprtase-TldD/E_N"/>
</dbReference>
<feature type="domain" description="Metalloprotease TldD/E central" evidence="4">
    <location>
        <begin position="112"/>
        <end position="215"/>
    </location>
</feature>
<dbReference type="SUPFAM" id="SSF111283">
    <property type="entry name" value="Putative modulator of DNA gyrase, PmbA/TldD"/>
    <property type="match status" value="1"/>
</dbReference>
<evidence type="ECO:0000313" key="5">
    <source>
        <dbReference type="EMBL" id="AZR73730.1"/>
    </source>
</evidence>
<keyword evidence="6" id="KW-1185">Reference proteome</keyword>
<gene>
    <name evidence="5" type="ORF">BBF96_10240</name>
</gene>
<dbReference type="Pfam" id="PF01523">
    <property type="entry name" value="PmbA_TldD_1st"/>
    <property type="match status" value="1"/>
</dbReference>
<dbReference type="InterPro" id="IPR047657">
    <property type="entry name" value="PmbA"/>
</dbReference>
<evidence type="ECO:0000259" key="4">
    <source>
        <dbReference type="Pfam" id="PF19290"/>
    </source>
</evidence>
<evidence type="ECO:0000313" key="6">
    <source>
        <dbReference type="Proteomes" id="UP000267250"/>
    </source>
</evidence>
<evidence type="ECO:0000259" key="2">
    <source>
        <dbReference type="Pfam" id="PF01523"/>
    </source>
</evidence>
<comment type="similarity">
    <text evidence="1">Belongs to the peptidase U62 family.</text>
</comment>
<evidence type="ECO:0000256" key="1">
    <source>
        <dbReference type="ARBA" id="ARBA00005836"/>
    </source>
</evidence>
<accession>A0A3S9SZQ3</accession>
<dbReference type="InterPro" id="IPR045569">
    <property type="entry name" value="Metalloprtase-TldD/E_C"/>
</dbReference>
<dbReference type="OrthoDB" id="9803213at2"/>
<feature type="domain" description="Metalloprotease TldD/E N-terminal" evidence="2">
    <location>
        <begin position="19"/>
        <end position="82"/>
    </location>
</feature>
<dbReference type="Pfam" id="PF19290">
    <property type="entry name" value="PmbA_TldD_2nd"/>
    <property type="match status" value="1"/>
</dbReference>
<dbReference type="Proteomes" id="UP000267250">
    <property type="component" value="Chromosome"/>
</dbReference>
<evidence type="ECO:0008006" key="7">
    <source>
        <dbReference type="Google" id="ProtNLM"/>
    </source>
</evidence>
<dbReference type="RefSeq" id="WP_127017077.1">
    <property type="nucleotide sequence ID" value="NZ_CP016379.1"/>
</dbReference>
<dbReference type="Gene3D" id="3.30.2290.10">
    <property type="entry name" value="PmbA/TldD superfamily"/>
    <property type="match status" value="1"/>
</dbReference>
<proteinExistence type="inferred from homology"/>
<dbReference type="KEGG" id="aft:BBF96_10240"/>
<dbReference type="InterPro" id="IPR036059">
    <property type="entry name" value="TldD/PmbA_sf"/>
</dbReference>
<dbReference type="GO" id="GO:0008237">
    <property type="term" value="F:metallopeptidase activity"/>
    <property type="evidence" value="ECO:0007669"/>
    <property type="project" value="InterPro"/>
</dbReference>
<dbReference type="InterPro" id="IPR045570">
    <property type="entry name" value="Metalloprtase-TldD/E_cen_dom"/>
</dbReference>
<sequence length="446" mass="48685">MNFEKLIDFGLGQGAQEIEIYLQQIKSDQIQIFKGEVESLLSSKGQGIGVRAFIDGRMGFAYTSNFNDEGLKKVISEAIANAGLMGDTTEKRKLPELFSQYPEVDIYDPGLFDIEIDEKINLAVAIEKAALDYDPRIVMVPSVTYQDKDIEIHLINSKGLNLKYRKTQVVAYLFALAREDGHNQTGIGIGFGKGFSDLNPEIIGEKAAKEAISMLGGKPVPSQEVPVLFNSYSGSMIFYPFVPGFLAEKVQKGKSLFKGKLGREIANPLVTLIDDGLKKEGLMTAPFDDEGIPSKETVVVENGVLKNYLYDSHTARIDGVISTGNSRRKSYRDFPEASPTNFYLKPGNDSLEEMIAGIEEGFLVLQLSGVHSGANPISGDFSIGASGIWIKDGKLAQPVRKVTIAGNFSQLLKDIIKIGNDLTFNPLTGFMGTPSFLVRKLAVSGT</sequence>
<dbReference type="GO" id="GO:0005829">
    <property type="term" value="C:cytosol"/>
    <property type="evidence" value="ECO:0007669"/>
    <property type="project" value="TreeGrafter"/>
</dbReference>
<dbReference type="InterPro" id="IPR035068">
    <property type="entry name" value="TldD/PmbA_N"/>
</dbReference>
<protein>
    <recommendedName>
        <fullName evidence="7">Peptidase C69</fullName>
    </recommendedName>
</protein>
<dbReference type="PANTHER" id="PTHR43421">
    <property type="entry name" value="METALLOPROTEASE PMBA"/>
    <property type="match status" value="1"/>
</dbReference>